<dbReference type="eggNOG" id="COG0553">
    <property type="taxonomic scope" value="Bacteria"/>
</dbReference>
<dbReference type="RefSeq" id="WP_009144738.1">
    <property type="nucleotide sequence ID" value="NZ_GL830854.1"/>
</dbReference>
<dbReference type="PROSITE" id="PS51192">
    <property type="entry name" value="HELICASE_ATP_BIND_1"/>
    <property type="match status" value="1"/>
</dbReference>
<dbReference type="InterPro" id="IPR001650">
    <property type="entry name" value="Helicase_C-like"/>
</dbReference>
<protein>
    <submittedName>
        <fullName evidence="5">Putative phage head-tail adaptor</fullName>
    </submittedName>
</protein>
<dbReference type="InterPro" id="IPR027417">
    <property type="entry name" value="P-loop_NTPase"/>
</dbReference>
<dbReference type="Gene3D" id="3.40.50.10810">
    <property type="entry name" value="Tandem AAA-ATPase domain"/>
    <property type="match status" value="1"/>
</dbReference>
<feature type="compositionally biased region" description="Polar residues" evidence="2">
    <location>
        <begin position="405"/>
        <end position="415"/>
    </location>
</feature>
<dbReference type="InterPro" id="IPR049730">
    <property type="entry name" value="SNF2/RAD54-like_C"/>
</dbReference>
<dbReference type="Pfam" id="PF00271">
    <property type="entry name" value="Helicase_C"/>
    <property type="match status" value="1"/>
</dbReference>
<feature type="compositionally biased region" description="Basic and acidic residues" evidence="2">
    <location>
        <begin position="376"/>
        <end position="404"/>
    </location>
</feature>
<feature type="region of interest" description="Disordered" evidence="2">
    <location>
        <begin position="376"/>
        <end position="426"/>
    </location>
</feature>
<dbReference type="GO" id="GO:0016787">
    <property type="term" value="F:hydrolase activity"/>
    <property type="evidence" value="ECO:0007669"/>
    <property type="project" value="UniProtKB-KW"/>
</dbReference>
<dbReference type="InterPro" id="IPR038718">
    <property type="entry name" value="SNF2-like_sf"/>
</dbReference>
<dbReference type="GO" id="GO:0003677">
    <property type="term" value="F:DNA binding"/>
    <property type="evidence" value="ECO:0007669"/>
    <property type="project" value="InterPro"/>
</dbReference>
<dbReference type="GO" id="GO:0005524">
    <property type="term" value="F:ATP binding"/>
    <property type="evidence" value="ECO:0007669"/>
    <property type="project" value="InterPro"/>
</dbReference>
<dbReference type="GO" id="GO:0004519">
    <property type="term" value="F:endonuclease activity"/>
    <property type="evidence" value="ECO:0007669"/>
    <property type="project" value="InterPro"/>
</dbReference>
<dbReference type="SMART" id="SM00487">
    <property type="entry name" value="DEXDc"/>
    <property type="match status" value="1"/>
</dbReference>
<dbReference type="Proteomes" id="UP000004923">
    <property type="component" value="Unassembled WGS sequence"/>
</dbReference>
<dbReference type="InterPro" id="IPR011335">
    <property type="entry name" value="Restrct_endonuc-II-like"/>
</dbReference>
<feature type="domain" description="Helicase ATP-binding" evidence="3">
    <location>
        <begin position="482"/>
        <end position="654"/>
    </location>
</feature>
<dbReference type="AlphaFoldDB" id="E8LBY1"/>
<dbReference type="Gene3D" id="3.40.50.300">
    <property type="entry name" value="P-loop containing nucleotide triphosphate hydrolases"/>
    <property type="match status" value="1"/>
</dbReference>
<sequence>MFWEVKDDGFEFNCSEGEAAQVSKIEEMFSEGKASIIGEDCYIVSHEHIAALSTNERALLDLPEIFPYRLRISANGALVDRSLRYIVDFVKPNGNSFINPTVTGAHIRISADLQYTFNIGQYLVVKKVEESNKKLASTDEVEDLTRYNFLNFADIKEVAEEIDAELDSYLKQNKVVVPKRLSILPHFEKNGDVIIAPIIMGENGEEIPFNGDFQKSFDARDNVKTVYNGTGVFYVIKPEVEEALKEIKAKHRIPKKKAKDFLKSPGSVFFSPVFDFNLADYSDRVIEIGEYKYKTESNGKSGIDWLPPEGTAFNSGNEVKNLEITLENVDEIAALVYDARNENIDFIVYQGEKYIITAKLISEIENYLEIKAKNKAGDDESKGVNHPEGDDGKDTTGDGSEKKSGANTATGSNGSDGDDAGTKVKPKKNGKRVLLIKDNFSHISYNAEIDTVEEIDIAEVDNCLNNGITLLNHQKQGLEWLVNCYANYKGALLADDMGLGKTLQTLAFIALTRKHLAKDKNHSVLIVAPVSLLANWQEEYSKFLKADTFEGVVMLDSETIKEYRKGESYSLKSIAKDHLVLTSYETLRIHQFAFGKIDWGVMVLDEAQKIKNPTALITLASKAMKYNFGLCLTGTPVENTWVDLWSIMDFAAPGYNLGSLSEFKQNYVNKIKKDNSDKELIKELGHKLNDALNPLFMRRLKSKLSKEGYLPELPQKIIIRKPEIMPVQQKLAYESIVASAMDKSVTTNTALEIIAKLRDISLFPDIGTIDERSISKEDAIKIFNSSARLKVTFSELVNTYYNNEKILIFIESKKMQRILRTVIQDFFKIKVPIPINGDMRGEIRQSIVDTFNESKGFGVLLLSPLAAGMGLNIASANHVIHLSRHWNPAKEDQATDRAYRIGQTKDVQVVIPMALHPVLRLDSFDNKLDELLEFKRQLSEEALFPTADSAEDGKNIFEGITKTFGGINVQTITYDIHAVDAVDGITFEKIIEALYKKAGMLSVRTSESNDNGADVTVFSGSKQPNLLIQCKKTKNYQSNIGKDGVQEIKTALSYYEDIHSCSFKPVVITNAKGFTSGAIDLANANGVQLICRAELTKMLELYPVEKIYI</sequence>
<organism evidence="5 6">
    <name type="scientific">Phascolarctobacterium succinatutens YIT 12067</name>
    <dbReference type="NCBI Taxonomy" id="626939"/>
    <lineage>
        <taxon>Bacteria</taxon>
        <taxon>Bacillati</taxon>
        <taxon>Bacillota</taxon>
        <taxon>Negativicutes</taxon>
        <taxon>Acidaminococcales</taxon>
        <taxon>Acidaminococcaceae</taxon>
        <taxon>Phascolarctobacterium</taxon>
    </lineage>
</organism>
<dbReference type="CDD" id="cd18793">
    <property type="entry name" value="SF2_C_SNF"/>
    <property type="match status" value="1"/>
</dbReference>
<proteinExistence type="predicted"/>
<dbReference type="InterPro" id="IPR000330">
    <property type="entry name" value="SNF2_N"/>
</dbReference>
<dbReference type="SMART" id="SM00490">
    <property type="entry name" value="HELICc"/>
    <property type="match status" value="1"/>
</dbReference>
<feature type="domain" description="Helicase C-terminal" evidence="4">
    <location>
        <begin position="795"/>
        <end position="950"/>
    </location>
</feature>
<evidence type="ECO:0000256" key="2">
    <source>
        <dbReference type="SAM" id="MobiDB-lite"/>
    </source>
</evidence>
<evidence type="ECO:0000259" key="4">
    <source>
        <dbReference type="PROSITE" id="PS51194"/>
    </source>
</evidence>
<evidence type="ECO:0000313" key="5">
    <source>
        <dbReference type="EMBL" id="EFY05646.1"/>
    </source>
</evidence>
<name>E8LBY1_9FIRM</name>
<dbReference type="GO" id="GO:0009307">
    <property type="term" value="P:DNA restriction-modification system"/>
    <property type="evidence" value="ECO:0007669"/>
    <property type="project" value="InterPro"/>
</dbReference>
<dbReference type="HOGENOM" id="CLU_000315_21_6_9"/>
<dbReference type="Pfam" id="PF00176">
    <property type="entry name" value="SNF2-rel_dom"/>
    <property type="match status" value="1"/>
</dbReference>
<dbReference type="InterPro" id="IPR050496">
    <property type="entry name" value="SNF2_RAD54_helicase_repair"/>
</dbReference>
<dbReference type="EMBL" id="AEVN01000012">
    <property type="protein sequence ID" value="EFY05646.1"/>
    <property type="molecule type" value="Genomic_DNA"/>
</dbReference>
<dbReference type="PROSITE" id="PS51194">
    <property type="entry name" value="HELICASE_CTER"/>
    <property type="match status" value="1"/>
</dbReference>
<dbReference type="InterPro" id="IPR014001">
    <property type="entry name" value="Helicase_ATP-bd"/>
</dbReference>
<dbReference type="InterPro" id="IPR011856">
    <property type="entry name" value="tRNA_endonuc-like_dom_sf"/>
</dbReference>
<dbReference type="InterPro" id="IPR007560">
    <property type="entry name" value="Restrct_endonuc_IV_Mrr"/>
</dbReference>
<evidence type="ECO:0000256" key="1">
    <source>
        <dbReference type="ARBA" id="ARBA00022801"/>
    </source>
</evidence>
<dbReference type="PANTHER" id="PTHR45629">
    <property type="entry name" value="SNF2/RAD54 FAMILY MEMBER"/>
    <property type="match status" value="1"/>
</dbReference>
<dbReference type="PANTHER" id="PTHR45629:SF7">
    <property type="entry name" value="DNA EXCISION REPAIR PROTEIN ERCC-6-RELATED"/>
    <property type="match status" value="1"/>
</dbReference>
<dbReference type="OrthoDB" id="9760715at2"/>
<reference evidence="5 6" key="1">
    <citation type="submission" date="2011-01" db="EMBL/GenBank/DDBJ databases">
        <authorList>
            <person name="Weinstock G."/>
            <person name="Sodergren E."/>
            <person name="Clifton S."/>
            <person name="Fulton L."/>
            <person name="Fulton B."/>
            <person name="Courtney L."/>
            <person name="Fronick C."/>
            <person name="Harrison M."/>
            <person name="Strong C."/>
            <person name="Farmer C."/>
            <person name="Delahaunty K."/>
            <person name="Markovic C."/>
            <person name="Hall O."/>
            <person name="Minx P."/>
            <person name="Tomlinson C."/>
            <person name="Mitreva M."/>
            <person name="Hou S."/>
            <person name="Chen J."/>
            <person name="Wollam A."/>
            <person name="Pepin K.H."/>
            <person name="Johnson M."/>
            <person name="Bhonagiri V."/>
            <person name="Zhang X."/>
            <person name="Suruliraj S."/>
            <person name="Warren W."/>
            <person name="Chinwalla A."/>
            <person name="Mardis E.R."/>
            <person name="Wilson R.K."/>
        </authorList>
    </citation>
    <scope>NUCLEOTIDE SEQUENCE [LARGE SCALE GENOMIC DNA]</scope>
    <source>
        <strain evidence="5 6">YIT 12067</strain>
    </source>
</reference>
<comment type="caution">
    <text evidence="5">The sequence shown here is derived from an EMBL/GenBank/DDBJ whole genome shotgun (WGS) entry which is preliminary data.</text>
</comment>
<dbReference type="SUPFAM" id="SSF52980">
    <property type="entry name" value="Restriction endonuclease-like"/>
    <property type="match status" value="1"/>
</dbReference>
<gene>
    <name evidence="5" type="ORF">HMPREF9443_00344</name>
</gene>
<dbReference type="Gene3D" id="3.40.1350.10">
    <property type="match status" value="1"/>
</dbReference>
<accession>E8LBY1</accession>
<evidence type="ECO:0000313" key="6">
    <source>
        <dbReference type="Proteomes" id="UP000004923"/>
    </source>
</evidence>
<evidence type="ECO:0000259" key="3">
    <source>
        <dbReference type="PROSITE" id="PS51192"/>
    </source>
</evidence>
<dbReference type="SUPFAM" id="SSF52540">
    <property type="entry name" value="P-loop containing nucleoside triphosphate hydrolases"/>
    <property type="match status" value="2"/>
</dbReference>
<dbReference type="Pfam" id="PF04471">
    <property type="entry name" value="Mrr_cat"/>
    <property type="match status" value="1"/>
</dbReference>
<keyword evidence="6" id="KW-1185">Reference proteome</keyword>
<keyword evidence="1" id="KW-0378">Hydrolase</keyword>